<protein>
    <submittedName>
        <fullName evidence="10">Polar amino acid ABC transporter, inner membrane subunit</fullName>
    </submittedName>
</protein>
<dbReference type="PROSITE" id="PS50928">
    <property type="entry name" value="ABC_TM1"/>
    <property type="match status" value="1"/>
</dbReference>
<evidence type="ECO:0000313" key="10">
    <source>
        <dbReference type="EMBL" id="OXC76780.1"/>
    </source>
</evidence>
<evidence type="ECO:0000256" key="4">
    <source>
        <dbReference type="ARBA" id="ARBA00022475"/>
    </source>
</evidence>
<feature type="transmembrane region" description="Helical" evidence="8">
    <location>
        <begin position="90"/>
        <end position="110"/>
    </location>
</feature>
<proteinExistence type="inferred from homology"/>
<evidence type="ECO:0000256" key="3">
    <source>
        <dbReference type="ARBA" id="ARBA00022448"/>
    </source>
</evidence>
<dbReference type="Pfam" id="PF00528">
    <property type="entry name" value="BPD_transp_1"/>
    <property type="match status" value="1"/>
</dbReference>
<dbReference type="PANTHER" id="PTHR30614:SF35">
    <property type="entry name" value="ABC TRANSPORTER PERMEASE PROTEIN"/>
    <property type="match status" value="1"/>
</dbReference>
<name>A0A226X1B6_CABSO</name>
<dbReference type="EMBL" id="MTHB01000117">
    <property type="protein sequence ID" value="OXC76780.1"/>
    <property type="molecule type" value="Genomic_DNA"/>
</dbReference>
<keyword evidence="5 8" id="KW-0812">Transmembrane</keyword>
<comment type="subcellular location">
    <subcellularLocation>
        <location evidence="1">Cell inner membrane</location>
        <topology evidence="1">Multi-pass membrane protein</topology>
    </subcellularLocation>
    <subcellularLocation>
        <location evidence="8">Cell membrane</location>
        <topology evidence="8">Multi-pass membrane protein</topology>
    </subcellularLocation>
</comment>
<accession>A0A226X1B6</accession>
<evidence type="ECO:0000256" key="1">
    <source>
        <dbReference type="ARBA" id="ARBA00004429"/>
    </source>
</evidence>
<dbReference type="Gene3D" id="1.10.3720.10">
    <property type="entry name" value="MetI-like"/>
    <property type="match status" value="1"/>
</dbReference>
<sequence length="227" mass="25022">MASYTFDFSFLNSYRVEIMHGVVLTVVMSCIAMALGLAVGIAAAIARVYGPPPLRRATVVYIEGIRNTPLIIQVFWIFFGLAILHVRLSAFVAAVIALAINVGAYTAEIIRAGLNSIHRGQVEAASCLALSRRQTVFHVMLPQALERMYPALISQFILLMLASSLMSQISVDELTGAGYMIQSFTFRGFEVYLVIAVVYLVLAVLLRMSCAALALFIFPRRRRLNRG</sequence>
<dbReference type="AlphaFoldDB" id="A0A226X1B6"/>
<comment type="similarity">
    <text evidence="2">Belongs to the binding-protein-dependent transport system permease family. HisMQ subfamily.</text>
</comment>
<keyword evidence="4" id="KW-1003">Cell membrane</keyword>
<evidence type="ECO:0000256" key="7">
    <source>
        <dbReference type="ARBA" id="ARBA00023136"/>
    </source>
</evidence>
<dbReference type="RefSeq" id="WP_089162127.1">
    <property type="nucleotide sequence ID" value="NZ_MTHB01000117.1"/>
</dbReference>
<evidence type="ECO:0000256" key="2">
    <source>
        <dbReference type="ARBA" id="ARBA00010072"/>
    </source>
</evidence>
<dbReference type="NCBIfam" id="TIGR01726">
    <property type="entry name" value="HEQRo_perm_3TM"/>
    <property type="match status" value="1"/>
</dbReference>
<evidence type="ECO:0000256" key="6">
    <source>
        <dbReference type="ARBA" id="ARBA00022989"/>
    </source>
</evidence>
<dbReference type="PANTHER" id="PTHR30614">
    <property type="entry name" value="MEMBRANE COMPONENT OF AMINO ACID ABC TRANSPORTER"/>
    <property type="match status" value="1"/>
</dbReference>
<evidence type="ECO:0000259" key="9">
    <source>
        <dbReference type="PROSITE" id="PS50928"/>
    </source>
</evidence>
<organism evidence="10 11">
    <name type="scientific">Caballeronia sordidicola</name>
    <name type="common">Burkholderia sordidicola</name>
    <dbReference type="NCBI Taxonomy" id="196367"/>
    <lineage>
        <taxon>Bacteria</taxon>
        <taxon>Pseudomonadati</taxon>
        <taxon>Pseudomonadota</taxon>
        <taxon>Betaproteobacteria</taxon>
        <taxon>Burkholderiales</taxon>
        <taxon>Burkholderiaceae</taxon>
        <taxon>Caballeronia</taxon>
    </lineage>
</organism>
<evidence type="ECO:0000256" key="5">
    <source>
        <dbReference type="ARBA" id="ARBA00022692"/>
    </source>
</evidence>
<evidence type="ECO:0000313" key="11">
    <source>
        <dbReference type="Proteomes" id="UP000214720"/>
    </source>
</evidence>
<dbReference type="GO" id="GO:0006865">
    <property type="term" value="P:amino acid transport"/>
    <property type="evidence" value="ECO:0007669"/>
    <property type="project" value="TreeGrafter"/>
</dbReference>
<evidence type="ECO:0000256" key="8">
    <source>
        <dbReference type="RuleBase" id="RU363032"/>
    </source>
</evidence>
<dbReference type="GO" id="GO:0043190">
    <property type="term" value="C:ATP-binding cassette (ABC) transporter complex"/>
    <property type="evidence" value="ECO:0007669"/>
    <property type="project" value="InterPro"/>
</dbReference>
<keyword evidence="6 8" id="KW-1133">Transmembrane helix</keyword>
<dbReference type="CDD" id="cd06261">
    <property type="entry name" value="TM_PBP2"/>
    <property type="match status" value="1"/>
</dbReference>
<feature type="transmembrane region" description="Helical" evidence="8">
    <location>
        <begin position="191"/>
        <end position="218"/>
    </location>
</feature>
<reference evidence="11" key="1">
    <citation type="submission" date="2017-01" db="EMBL/GenBank/DDBJ databases">
        <title>Genome Analysis of Deinococcus marmoris KOPRI26562.</title>
        <authorList>
            <person name="Kim J.H."/>
            <person name="Oh H.-M."/>
        </authorList>
    </citation>
    <scope>NUCLEOTIDE SEQUENCE [LARGE SCALE GENOMIC DNA]</scope>
    <source>
        <strain evidence="11">PAMC 26633</strain>
    </source>
</reference>
<keyword evidence="7 8" id="KW-0472">Membrane</keyword>
<dbReference type="SUPFAM" id="SSF161098">
    <property type="entry name" value="MetI-like"/>
    <property type="match status" value="1"/>
</dbReference>
<feature type="domain" description="ABC transmembrane type-1" evidence="9">
    <location>
        <begin position="22"/>
        <end position="210"/>
    </location>
</feature>
<dbReference type="InterPro" id="IPR010065">
    <property type="entry name" value="AA_ABC_transptr_permease_3TM"/>
</dbReference>
<dbReference type="InterPro" id="IPR043429">
    <property type="entry name" value="ArtM/GltK/GlnP/TcyL/YhdX-like"/>
</dbReference>
<comment type="caution">
    <text evidence="10">The sequence shown here is derived from an EMBL/GenBank/DDBJ whole genome shotgun (WGS) entry which is preliminary data.</text>
</comment>
<feature type="transmembrane region" description="Helical" evidence="8">
    <location>
        <begin position="149"/>
        <end position="171"/>
    </location>
</feature>
<keyword evidence="3 8" id="KW-0813">Transport</keyword>
<dbReference type="GO" id="GO:0022857">
    <property type="term" value="F:transmembrane transporter activity"/>
    <property type="evidence" value="ECO:0007669"/>
    <property type="project" value="InterPro"/>
</dbReference>
<dbReference type="Proteomes" id="UP000214720">
    <property type="component" value="Unassembled WGS sequence"/>
</dbReference>
<feature type="transmembrane region" description="Helical" evidence="8">
    <location>
        <begin position="20"/>
        <end position="46"/>
    </location>
</feature>
<dbReference type="InterPro" id="IPR000515">
    <property type="entry name" value="MetI-like"/>
</dbReference>
<gene>
    <name evidence="10" type="ORF">BSU04_20250</name>
</gene>
<dbReference type="OrthoDB" id="6580405at2"/>
<dbReference type="InterPro" id="IPR035906">
    <property type="entry name" value="MetI-like_sf"/>
</dbReference>